<feature type="domain" description="AbiEi antitoxin N-terminal" evidence="1">
    <location>
        <begin position="10"/>
        <end position="55"/>
    </location>
</feature>
<evidence type="ECO:0000313" key="3">
    <source>
        <dbReference type="Proteomes" id="UP000183407"/>
    </source>
</evidence>
<dbReference type="Proteomes" id="UP000183407">
    <property type="component" value="Unassembled WGS sequence"/>
</dbReference>
<dbReference type="InterPro" id="IPR025159">
    <property type="entry name" value="AbiEi_N"/>
</dbReference>
<dbReference type="RefSeq" id="WP_073357927.1">
    <property type="nucleotide sequence ID" value="NZ_FNTL01000002.1"/>
</dbReference>
<evidence type="ECO:0000313" key="2">
    <source>
        <dbReference type="EMBL" id="SEB36459.1"/>
    </source>
</evidence>
<protein>
    <submittedName>
        <fullName evidence="2">Transcriptional regulator, AbiEi antitoxin, Type IV TA system</fullName>
    </submittedName>
</protein>
<gene>
    <name evidence="2" type="ORF">SAMN04490220_0402</name>
</gene>
<dbReference type="AlphaFoldDB" id="A0A1H4IQX9"/>
<proteinExistence type="predicted"/>
<dbReference type="Pfam" id="PF13338">
    <property type="entry name" value="AbiEi_4"/>
    <property type="match status" value="1"/>
</dbReference>
<name>A0A1H4IQX9_RHOJO</name>
<accession>A0A1H4IQX9</accession>
<organism evidence="2 3">
    <name type="scientific">Rhodococcus jostii</name>
    <dbReference type="NCBI Taxonomy" id="132919"/>
    <lineage>
        <taxon>Bacteria</taxon>
        <taxon>Bacillati</taxon>
        <taxon>Actinomycetota</taxon>
        <taxon>Actinomycetes</taxon>
        <taxon>Mycobacteriales</taxon>
        <taxon>Nocardiaceae</taxon>
        <taxon>Rhodococcus</taxon>
    </lineage>
</organism>
<reference evidence="3" key="1">
    <citation type="submission" date="2016-10" db="EMBL/GenBank/DDBJ databases">
        <authorList>
            <person name="Varghese N."/>
        </authorList>
    </citation>
    <scope>NUCLEOTIDE SEQUENCE [LARGE SCALE GENOMIC DNA]</scope>
    <source>
        <strain evidence="3">DSM 44719</strain>
    </source>
</reference>
<dbReference type="EMBL" id="FNTL01000002">
    <property type="protein sequence ID" value="SEB36459.1"/>
    <property type="molecule type" value="Genomic_DNA"/>
</dbReference>
<sequence>MPSDIRILDLADLAGGQWGLFTMAQARDLDLSAQQVARLANSGAVERLRHGVYRISGAPSAPDEQLRAAWLMIDPHKTAGERLEAAHPAIVSRRSAARLHDLGDLDADVMEFATPRRRQSRLSDVRYHVRAYAPDQWTLVGGLPVTTVLVTIADLAADQLDGGHLAGIVRDALTTNRADADEVSAVLRPYAHRYGAALGDGSGLLDRFLTEAGIPKSTRALGQHLATQGALDLTPVYQKGILDAFAVASSPSLDHIRDAFAVANSPTVHQVRNALQAIDLPAVDQSQAAMRRATDRQ</sequence>
<evidence type="ECO:0000259" key="1">
    <source>
        <dbReference type="Pfam" id="PF13338"/>
    </source>
</evidence>